<proteinExistence type="predicted"/>
<keyword evidence="3" id="KW-0378">Hydrolase</keyword>
<dbReference type="Proteomes" id="UP000598467">
    <property type="component" value="Unassembled WGS sequence"/>
</dbReference>
<dbReference type="EMBL" id="JABFCZ010000019">
    <property type="protein sequence ID" value="MBD1548033.1"/>
    <property type="molecule type" value="Genomic_DNA"/>
</dbReference>
<dbReference type="RefSeq" id="WP_190292771.1">
    <property type="nucleotide sequence ID" value="NZ_JABFCZ010000019.1"/>
</dbReference>
<dbReference type="Pfam" id="PF01738">
    <property type="entry name" value="DLH"/>
    <property type="match status" value="1"/>
</dbReference>
<dbReference type="AlphaFoldDB" id="A0A926S602"/>
<gene>
    <name evidence="3" type="ORF">HK439_17335</name>
</gene>
<sequence length="264" mass="28564">MQKIFRFAVALVLAGGAGLSAFGAQAEVQTKTIEYKDGDTVLKGVLAWDDAMSGKQPGVLVVHEWWGLNDYAKSRAEALAKEGYVAFALDMYGDDKVTEHGKEAGEWMKQITSNIEAWQARAQAGLDVLKAQDNVDGGKVAAIGYCFGGATVMQMAYAGADVQAVVSFHGSLPPAPETVTSIKPQVLVAHGRDDAFIPAERIDAFQKGLDRTNANWEMMIFSGARHAFTNPDAGDYGMDNLQYNETADKRSWSAMLEVFGETLK</sequence>
<evidence type="ECO:0000259" key="2">
    <source>
        <dbReference type="Pfam" id="PF01738"/>
    </source>
</evidence>
<keyword evidence="1" id="KW-0732">Signal</keyword>
<feature type="signal peptide" evidence="1">
    <location>
        <begin position="1"/>
        <end position="26"/>
    </location>
</feature>
<comment type="caution">
    <text evidence="3">The sequence shown here is derived from an EMBL/GenBank/DDBJ whole genome shotgun (WGS) entry which is preliminary data.</text>
</comment>
<evidence type="ECO:0000256" key="1">
    <source>
        <dbReference type="SAM" id="SignalP"/>
    </source>
</evidence>
<dbReference type="InterPro" id="IPR029058">
    <property type="entry name" value="AB_hydrolase_fold"/>
</dbReference>
<dbReference type="InterPro" id="IPR002925">
    <property type="entry name" value="Dienelactn_hydro"/>
</dbReference>
<dbReference type="InterPro" id="IPR050261">
    <property type="entry name" value="FrsA_esterase"/>
</dbReference>
<evidence type="ECO:0000313" key="4">
    <source>
        <dbReference type="Proteomes" id="UP000598467"/>
    </source>
</evidence>
<feature type="chain" id="PRO_5036721004" evidence="1">
    <location>
        <begin position="27"/>
        <end position="264"/>
    </location>
</feature>
<feature type="domain" description="Dienelactone hydrolase" evidence="2">
    <location>
        <begin position="44"/>
        <end position="262"/>
    </location>
</feature>
<organism evidence="3 4">
    <name type="scientific">Roseibium aggregatum</name>
    <dbReference type="NCBI Taxonomy" id="187304"/>
    <lineage>
        <taxon>Bacteria</taxon>
        <taxon>Pseudomonadati</taxon>
        <taxon>Pseudomonadota</taxon>
        <taxon>Alphaproteobacteria</taxon>
        <taxon>Hyphomicrobiales</taxon>
        <taxon>Stappiaceae</taxon>
        <taxon>Roseibium</taxon>
    </lineage>
</organism>
<dbReference type="PANTHER" id="PTHR22946:SF0">
    <property type="entry name" value="DIENELACTONE HYDROLASE DOMAIN-CONTAINING PROTEIN"/>
    <property type="match status" value="1"/>
</dbReference>
<accession>A0A926S602</accession>
<name>A0A926S602_9HYPH</name>
<dbReference type="PANTHER" id="PTHR22946">
    <property type="entry name" value="DIENELACTONE HYDROLASE DOMAIN-CONTAINING PROTEIN-RELATED"/>
    <property type="match status" value="1"/>
</dbReference>
<dbReference type="GO" id="GO:0016787">
    <property type="term" value="F:hydrolase activity"/>
    <property type="evidence" value="ECO:0007669"/>
    <property type="project" value="UniProtKB-KW"/>
</dbReference>
<dbReference type="SUPFAM" id="SSF53474">
    <property type="entry name" value="alpha/beta-Hydrolases"/>
    <property type="match status" value="1"/>
</dbReference>
<dbReference type="Gene3D" id="3.40.50.1820">
    <property type="entry name" value="alpha/beta hydrolase"/>
    <property type="match status" value="1"/>
</dbReference>
<reference evidence="3" key="1">
    <citation type="submission" date="2020-05" db="EMBL/GenBank/DDBJ databases">
        <title>Identification of trans-AT polyketide cluster in two marine bacteria, producers of a novel glutaramide-containing polyketide sesbanimide D and analogs.</title>
        <authorList>
            <person name="Kacar D."/>
            <person name="Rodriguez P."/>
            <person name="Canedo L."/>
            <person name="Gonzalez E."/>
            <person name="Galan B."/>
            <person name="De La Calle F."/>
            <person name="Garcia J.L."/>
        </authorList>
    </citation>
    <scope>NUCLEOTIDE SEQUENCE</scope>
    <source>
        <strain evidence="3">PHM038</strain>
    </source>
</reference>
<protein>
    <submittedName>
        <fullName evidence="3">Dienelactone hydrolase family protein</fullName>
    </submittedName>
</protein>
<evidence type="ECO:0000313" key="3">
    <source>
        <dbReference type="EMBL" id="MBD1548033.1"/>
    </source>
</evidence>